<organism evidence="2">
    <name type="scientific">Homalodisca liturata</name>
    <dbReference type="NCBI Taxonomy" id="320908"/>
    <lineage>
        <taxon>Eukaryota</taxon>
        <taxon>Metazoa</taxon>
        <taxon>Ecdysozoa</taxon>
        <taxon>Arthropoda</taxon>
        <taxon>Hexapoda</taxon>
        <taxon>Insecta</taxon>
        <taxon>Pterygota</taxon>
        <taxon>Neoptera</taxon>
        <taxon>Paraneoptera</taxon>
        <taxon>Hemiptera</taxon>
        <taxon>Auchenorrhyncha</taxon>
        <taxon>Membracoidea</taxon>
        <taxon>Cicadellidae</taxon>
        <taxon>Cicadellinae</taxon>
        <taxon>Proconiini</taxon>
        <taxon>Homalodisca</taxon>
    </lineage>
</organism>
<feature type="region of interest" description="Disordered" evidence="1">
    <location>
        <begin position="78"/>
        <end position="114"/>
    </location>
</feature>
<name>A0A1B6JSQ2_9HEMI</name>
<feature type="non-terminal residue" evidence="2">
    <location>
        <position position="1"/>
    </location>
</feature>
<dbReference type="EMBL" id="GECU01005472">
    <property type="protein sequence ID" value="JAT02235.1"/>
    <property type="molecule type" value="Transcribed_RNA"/>
</dbReference>
<reference evidence="2" key="1">
    <citation type="submission" date="2015-11" db="EMBL/GenBank/DDBJ databases">
        <title>De novo transcriptome assembly of four potential Pierce s Disease insect vectors from Arizona vineyards.</title>
        <authorList>
            <person name="Tassone E.E."/>
        </authorList>
    </citation>
    <scope>NUCLEOTIDE SEQUENCE</scope>
</reference>
<sequence length="114" mass="13106">RSAWGRVIKWTQELQELTRTDERMEIRDAVKALGKVVSSLNMELLLSPQRKNVPREMYNEKEVQVGCPQVEERASQTISIQKIDKSTEIQNTGKRQAGHTKGKEVRRKTDGSKQ</sequence>
<dbReference type="AlphaFoldDB" id="A0A1B6JSQ2"/>
<evidence type="ECO:0000313" key="2">
    <source>
        <dbReference type="EMBL" id="JAT02235.1"/>
    </source>
</evidence>
<protein>
    <submittedName>
        <fullName evidence="2">Uncharacterized protein</fullName>
    </submittedName>
</protein>
<accession>A0A1B6JSQ2</accession>
<feature type="compositionally biased region" description="Basic and acidic residues" evidence="1">
    <location>
        <begin position="101"/>
        <end position="114"/>
    </location>
</feature>
<feature type="non-terminal residue" evidence="2">
    <location>
        <position position="114"/>
    </location>
</feature>
<proteinExistence type="predicted"/>
<gene>
    <name evidence="2" type="ORF">g.58096</name>
</gene>
<evidence type="ECO:0000256" key="1">
    <source>
        <dbReference type="SAM" id="MobiDB-lite"/>
    </source>
</evidence>